<name>A0A7E4V229_PANRE</name>
<evidence type="ECO:0000313" key="1">
    <source>
        <dbReference type="Proteomes" id="UP000492821"/>
    </source>
</evidence>
<sequence>MTTPTPKSETLPPTMTHCALGKNATATVDIAHQWPRKLFLGCGKWAANWVMSHEMVFTSNFGNFSTKLKKKEKQPSNEAFKTVLSLVINGRRRIRQTEAGMVSNNVIREND</sequence>
<organism evidence="1 2">
    <name type="scientific">Panagrellus redivivus</name>
    <name type="common">Microworm</name>
    <dbReference type="NCBI Taxonomy" id="6233"/>
    <lineage>
        <taxon>Eukaryota</taxon>
        <taxon>Metazoa</taxon>
        <taxon>Ecdysozoa</taxon>
        <taxon>Nematoda</taxon>
        <taxon>Chromadorea</taxon>
        <taxon>Rhabditida</taxon>
        <taxon>Tylenchina</taxon>
        <taxon>Panagrolaimomorpha</taxon>
        <taxon>Panagrolaimoidea</taxon>
        <taxon>Panagrolaimidae</taxon>
        <taxon>Panagrellus</taxon>
    </lineage>
</organism>
<reference evidence="1" key="1">
    <citation type="journal article" date="2013" name="Genetics">
        <title>The draft genome and transcriptome of Panagrellus redivivus are shaped by the harsh demands of a free-living lifestyle.</title>
        <authorList>
            <person name="Srinivasan J."/>
            <person name="Dillman A.R."/>
            <person name="Macchietto M.G."/>
            <person name="Heikkinen L."/>
            <person name="Lakso M."/>
            <person name="Fracchia K.M."/>
            <person name="Antoshechkin I."/>
            <person name="Mortazavi A."/>
            <person name="Wong G."/>
            <person name="Sternberg P.W."/>
        </authorList>
    </citation>
    <scope>NUCLEOTIDE SEQUENCE [LARGE SCALE GENOMIC DNA]</scope>
    <source>
        <strain evidence="1">MT8872</strain>
    </source>
</reference>
<dbReference type="AlphaFoldDB" id="A0A7E4V229"/>
<dbReference type="WBParaSite" id="Pan_g15485.t1">
    <property type="protein sequence ID" value="Pan_g15485.t1"/>
    <property type="gene ID" value="Pan_g15485"/>
</dbReference>
<reference evidence="2" key="2">
    <citation type="submission" date="2020-10" db="UniProtKB">
        <authorList>
            <consortium name="WormBaseParasite"/>
        </authorList>
    </citation>
    <scope>IDENTIFICATION</scope>
</reference>
<protein>
    <submittedName>
        <fullName evidence="2">HNHc domain-containing protein</fullName>
    </submittedName>
</protein>
<accession>A0A7E4V229</accession>
<keyword evidence="1" id="KW-1185">Reference proteome</keyword>
<proteinExistence type="predicted"/>
<evidence type="ECO:0000313" key="2">
    <source>
        <dbReference type="WBParaSite" id="Pan_g15485.t1"/>
    </source>
</evidence>
<dbReference type="Proteomes" id="UP000492821">
    <property type="component" value="Unassembled WGS sequence"/>
</dbReference>